<comment type="caution">
    <text evidence="6">The sequence shown here is derived from an EMBL/GenBank/DDBJ whole genome shotgun (WGS) entry which is preliminary data.</text>
</comment>
<reference evidence="6" key="1">
    <citation type="journal article" date="2014" name="Front. Microbiol.">
        <title>High frequency of phylogenetically diverse reductive dehalogenase-homologous genes in deep subseafloor sedimentary metagenomes.</title>
        <authorList>
            <person name="Kawai M."/>
            <person name="Futagami T."/>
            <person name="Toyoda A."/>
            <person name="Takaki Y."/>
            <person name="Nishi S."/>
            <person name="Hori S."/>
            <person name="Arai W."/>
            <person name="Tsubouchi T."/>
            <person name="Morono Y."/>
            <person name="Uchiyama I."/>
            <person name="Ito T."/>
            <person name="Fujiyama A."/>
            <person name="Inagaki F."/>
            <person name="Takami H."/>
        </authorList>
    </citation>
    <scope>NUCLEOTIDE SEQUENCE</scope>
    <source>
        <strain evidence="6">Expedition CK06-06</strain>
    </source>
</reference>
<evidence type="ECO:0000256" key="2">
    <source>
        <dbReference type="ARBA" id="ARBA00022692"/>
    </source>
</evidence>
<sequence>QVELNVAFIDIVFAILILAASIRGAFRGFVAEIGSMAALILGLGGAILFSKSLSQVLAGYFGESVWNQLISFLLIFLVIYVLVKLLESLLHHLFERLNLERLDRVLGFFLGITEGFILIGVVLFVLNWQTFFETNALLADSLFAKILFPFLPSPDRIFSYKTFLKNV</sequence>
<evidence type="ECO:0000313" key="6">
    <source>
        <dbReference type="EMBL" id="GAH80879.1"/>
    </source>
</evidence>
<dbReference type="Pfam" id="PF02674">
    <property type="entry name" value="Colicin_V"/>
    <property type="match status" value="1"/>
</dbReference>
<evidence type="ECO:0000256" key="4">
    <source>
        <dbReference type="ARBA" id="ARBA00023136"/>
    </source>
</evidence>
<proteinExistence type="predicted"/>
<protein>
    <recommendedName>
        <fullName evidence="7">Colicin V production protein</fullName>
    </recommendedName>
</protein>
<keyword evidence="2 5" id="KW-0812">Transmembrane</keyword>
<evidence type="ECO:0000256" key="1">
    <source>
        <dbReference type="ARBA" id="ARBA00004141"/>
    </source>
</evidence>
<dbReference type="AlphaFoldDB" id="X1JRI0"/>
<organism evidence="6">
    <name type="scientific">marine sediment metagenome</name>
    <dbReference type="NCBI Taxonomy" id="412755"/>
    <lineage>
        <taxon>unclassified sequences</taxon>
        <taxon>metagenomes</taxon>
        <taxon>ecological metagenomes</taxon>
    </lineage>
</organism>
<keyword evidence="3 5" id="KW-1133">Transmembrane helix</keyword>
<dbReference type="PANTHER" id="PTHR37306">
    <property type="entry name" value="COLICIN V PRODUCTION PROTEIN"/>
    <property type="match status" value="1"/>
</dbReference>
<dbReference type="InterPro" id="IPR003825">
    <property type="entry name" value="Colicin-V_CvpA"/>
</dbReference>
<dbReference type="EMBL" id="BARU01035462">
    <property type="protein sequence ID" value="GAH80879.1"/>
    <property type="molecule type" value="Genomic_DNA"/>
</dbReference>
<accession>X1JRI0</accession>
<evidence type="ECO:0000256" key="5">
    <source>
        <dbReference type="SAM" id="Phobius"/>
    </source>
</evidence>
<comment type="subcellular location">
    <subcellularLocation>
        <location evidence="1">Membrane</location>
        <topology evidence="1">Multi-pass membrane protein</topology>
    </subcellularLocation>
</comment>
<feature type="transmembrane region" description="Helical" evidence="5">
    <location>
        <begin position="69"/>
        <end position="86"/>
    </location>
</feature>
<dbReference type="GO" id="GO:0016020">
    <property type="term" value="C:membrane"/>
    <property type="evidence" value="ECO:0007669"/>
    <property type="project" value="UniProtKB-SubCell"/>
</dbReference>
<evidence type="ECO:0008006" key="7">
    <source>
        <dbReference type="Google" id="ProtNLM"/>
    </source>
</evidence>
<feature type="transmembrane region" description="Helical" evidence="5">
    <location>
        <begin position="6"/>
        <end position="22"/>
    </location>
</feature>
<dbReference type="PANTHER" id="PTHR37306:SF1">
    <property type="entry name" value="COLICIN V PRODUCTION PROTEIN"/>
    <property type="match status" value="1"/>
</dbReference>
<keyword evidence="4 5" id="KW-0472">Membrane</keyword>
<evidence type="ECO:0000256" key="3">
    <source>
        <dbReference type="ARBA" id="ARBA00022989"/>
    </source>
</evidence>
<feature type="non-terminal residue" evidence="6">
    <location>
        <position position="1"/>
    </location>
</feature>
<feature type="transmembrane region" description="Helical" evidence="5">
    <location>
        <begin position="29"/>
        <end position="49"/>
    </location>
</feature>
<gene>
    <name evidence="6" type="ORF">S03H2_55511</name>
</gene>
<feature type="transmembrane region" description="Helical" evidence="5">
    <location>
        <begin position="106"/>
        <end position="128"/>
    </location>
</feature>
<dbReference type="GO" id="GO:0009403">
    <property type="term" value="P:toxin biosynthetic process"/>
    <property type="evidence" value="ECO:0007669"/>
    <property type="project" value="InterPro"/>
</dbReference>
<name>X1JRI0_9ZZZZ</name>